<dbReference type="InterPro" id="IPR023090">
    <property type="entry name" value="UPF0702_alpha/beta_dom_sf"/>
</dbReference>
<evidence type="ECO:0000256" key="3">
    <source>
        <dbReference type="ARBA" id="ARBA00022475"/>
    </source>
</evidence>
<dbReference type="Gene3D" id="3.30.240.20">
    <property type="entry name" value="bsu07140 like domains"/>
    <property type="match status" value="2"/>
</dbReference>
<gene>
    <name evidence="10" type="ORF">HNQ46_001918</name>
</gene>
<dbReference type="EMBL" id="JACHHH010000010">
    <property type="protein sequence ID" value="MBB6041927.1"/>
    <property type="molecule type" value="Genomic_DNA"/>
</dbReference>
<dbReference type="GeneID" id="85015449"/>
<dbReference type="Pfam" id="PF20730">
    <property type="entry name" value="YetF_N"/>
    <property type="match status" value="1"/>
</dbReference>
<evidence type="ECO:0000256" key="2">
    <source>
        <dbReference type="ARBA" id="ARBA00006448"/>
    </source>
</evidence>
<feature type="transmembrane region" description="Helical" evidence="7">
    <location>
        <begin position="60"/>
        <end position="80"/>
    </location>
</feature>
<dbReference type="Proteomes" id="UP000522163">
    <property type="component" value="Unassembled WGS sequence"/>
</dbReference>
<evidence type="ECO:0000256" key="7">
    <source>
        <dbReference type="SAM" id="Phobius"/>
    </source>
</evidence>
<feature type="domain" description="YetF-like N-terminal transmembrane" evidence="9">
    <location>
        <begin position="5"/>
        <end position="80"/>
    </location>
</feature>
<name>A0A7W9W335_9FIRM</name>
<keyword evidence="6 7" id="KW-0472">Membrane</keyword>
<feature type="domain" description="YetF C-terminal" evidence="8">
    <location>
        <begin position="83"/>
        <end position="201"/>
    </location>
</feature>
<keyword evidence="3" id="KW-1003">Cell membrane</keyword>
<dbReference type="RefSeq" id="WP_183684470.1">
    <property type="nucleotide sequence ID" value="NZ_CAUQIH010000001.1"/>
</dbReference>
<accession>A0A7W9W335</accession>
<sequence>MIVSYISIAIKLALGLLSLVMVINFTGKGNLAPSSASDQVQNYVLGGIIGGMIYNENIGILQFMIILMIWFCLVLSIRWLKTNNTFLKKAIDGEPALLISRGKLDTEACRKAGLTAHDIMFKLRSNNIYSIKKVKQAVLEQNGQLILVMSGEENPRYPLVTDGTVQMQALDSIDKTEEWLLEKLKEQGVESVSEVFLAEYENGNLNIVLY</sequence>
<evidence type="ECO:0000313" key="11">
    <source>
        <dbReference type="Proteomes" id="UP000522163"/>
    </source>
</evidence>
<comment type="subcellular location">
    <subcellularLocation>
        <location evidence="1">Cell membrane</location>
        <topology evidence="1">Multi-pass membrane protein</topology>
    </subcellularLocation>
</comment>
<evidence type="ECO:0000256" key="1">
    <source>
        <dbReference type="ARBA" id="ARBA00004651"/>
    </source>
</evidence>
<evidence type="ECO:0000313" key="10">
    <source>
        <dbReference type="EMBL" id="MBB6041927.1"/>
    </source>
</evidence>
<keyword evidence="5 7" id="KW-1133">Transmembrane helix</keyword>
<dbReference type="PANTHER" id="PTHR34582:SF6">
    <property type="entry name" value="UPF0702 TRANSMEMBRANE PROTEIN YCAP"/>
    <property type="match status" value="1"/>
</dbReference>
<dbReference type="InterPro" id="IPR007353">
    <property type="entry name" value="DUF421"/>
</dbReference>
<dbReference type="PANTHER" id="PTHR34582">
    <property type="entry name" value="UPF0702 TRANSMEMBRANE PROTEIN YCAP"/>
    <property type="match status" value="1"/>
</dbReference>
<dbReference type="InterPro" id="IPR048454">
    <property type="entry name" value="YetF_N"/>
</dbReference>
<evidence type="ECO:0000256" key="5">
    <source>
        <dbReference type="ARBA" id="ARBA00022989"/>
    </source>
</evidence>
<evidence type="ECO:0000259" key="8">
    <source>
        <dbReference type="Pfam" id="PF04239"/>
    </source>
</evidence>
<keyword evidence="4 7" id="KW-0812">Transmembrane</keyword>
<dbReference type="GO" id="GO:0005886">
    <property type="term" value="C:plasma membrane"/>
    <property type="evidence" value="ECO:0007669"/>
    <property type="project" value="UniProtKB-SubCell"/>
</dbReference>
<comment type="similarity">
    <text evidence="2">Belongs to the UPF0702 family.</text>
</comment>
<protein>
    <submittedName>
        <fullName evidence="10">Uncharacterized membrane protein YcaP (DUF421 family)</fullName>
    </submittedName>
</protein>
<dbReference type="Pfam" id="PF04239">
    <property type="entry name" value="DUF421"/>
    <property type="match status" value="1"/>
</dbReference>
<evidence type="ECO:0000256" key="6">
    <source>
        <dbReference type="ARBA" id="ARBA00023136"/>
    </source>
</evidence>
<dbReference type="AlphaFoldDB" id="A0A7W9W335"/>
<evidence type="ECO:0000259" key="9">
    <source>
        <dbReference type="Pfam" id="PF20730"/>
    </source>
</evidence>
<proteinExistence type="inferred from homology"/>
<reference evidence="10 11" key="1">
    <citation type="submission" date="2020-08" db="EMBL/GenBank/DDBJ databases">
        <title>Genomic Encyclopedia of Type Strains, Phase IV (KMG-IV): sequencing the most valuable type-strain genomes for metagenomic binning, comparative biology and taxonomic classification.</title>
        <authorList>
            <person name="Goeker M."/>
        </authorList>
    </citation>
    <scope>NUCLEOTIDE SEQUENCE [LARGE SCALE GENOMIC DNA]</scope>
    <source>
        <strain evidence="10 11">DSM 17245</strain>
    </source>
</reference>
<comment type="caution">
    <text evidence="10">The sequence shown here is derived from an EMBL/GenBank/DDBJ whole genome shotgun (WGS) entry which is preliminary data.</text>
</comment>
<evidence type="ECO:0000256" key="4">
    <source>
        <dbReference type="ARBA" id="ARBA00022692"/>
    </source>
</evidence>
<organism evidence="10 11">
    <name type="scientific">Oribacterium sinus</name>
    <dbReference type="NCBI Taxonomy" id="237576"/>
    <lineage>
        <taxon>Bacteria</taxon>
        <taxon>Bacillati</taxon>
        <taxon>Bacillota</taxon>
        <taxon>Clostridia</taxon>
        <taxon>Lachnospirales</taxon>
        <taxon>Lachnospiraceae</taxon>
        <taxon>Oribacterium</taxon>
    </lineage>
</organism>